<name>A0A367YZ02_9ACTN</name>
<gene>
    <name evidence="2" type="ORF">DT076_00980</name>
</gene>
<feature type="chain" id="PRO_5038839388" evidence="1">
    <location>
        <begin position="16"/>
        <end position="108"/>
    </location>
</feature>
<dbReference type="Proteomes" id="UP000252770">
    <property type="component" value="Unassembled WGS sequence"/>
</dbReference>
<sequence length="108" mass="11153">MLGAASVFTAATASAAAPPYATGTPDITHTATNAEIGEALDVAGNVVTMCGLLGPVAVACQLSYDAHGPGEMERIYYQGCDLESRTWINPNSIGSFDRSYTSYAAVNC</sequence>
<protein>
    <submittedName>
        <fullName evidence="2">Uncharacterized protein</fullName>
    </submittedName>
</protein>
<keyword evidence="3" id="KW-1185">Reference proteome</keyword>
<comment type="caution">
    <text evidence="2">The sequence shown here is derived from an EMBL/GenBank/DDBJ whole genome shotgun (WGS) entry which is preliminary data.</text>
</comment>
<proteinExistence type="predicted"/>
<reference evidence="2 3" key="1">
    <citation type="submission" date="2018-07" db="EMBL/GenBank/DDBJ databases">
        <title>Desertimonas flava gen. nov. sp. nov.</title>
        <authorList>
            <person name="Liu S."/>
        </authorList>
    </citation>
    <scope>NUCLEOTIDE SEQUENCE [LARGE SCALE GENOMIC DNA]</scope>
    <source>
        <strain evidence="2 3">16Sb5-5</strain>
    </source>
</reference>
<evidence type="ECO:0000313" key="2">
    <source>
        <dbReference type="EMBL" id="RCK71080.1"/>
    </source>
</evidence>
<keyword evidence="1" id="KW-0732">Signal</keyword>
<accession>A0A367YZ02</accession>
<dbReference type="AlphaFoldDB" id="A0A367YZ02"/>
<evidence type="ECO:0000313" key="3">
    <source>
        <dbReference type="Proteomes" id="UP000252770"/>
    </source>
</evidence>
<organism evidence="2 3">
    <name type="scientific">Desertihabitans brevis</name>
    <dbReference type="NCBI Taxonomy" id="2268447"/>
    <lineage>
        <taxon>Bacteria</taxon>
        <taxon>Bacillati</taxon>
        <taxon>Actinomycetota</taxon>
        <taxon>Actinomycetes</taxon>
        <taxon>Propionibacteriales</taxon>
        <taxon>Propionibacteriaceae</taxon>
        <taxon>Desertihabitans</taxon>
    </lineage>
</organism>
<feature type="signal peptide" evidence="1">
    <location>
        <begin position="1"/>
        <end position="15"/>
    </location>
</feature>
<dbReference type="EMBL" id="QOUI01000001">
    <property type="protein sequence ID" value="RCK71080.1"/>
    <property type="molecule type" value="Genomic_DNA"/>
</dbReference>
<evidence type="ECO:0000256" key="1">
    <source>
        <dbReference type="SAM" id="SignalP"/>
    </source>
</evidence>